<evidence type="ECO:0000313" key="8">
    <source>
        <dbReference type="EMBL" id="SHO53045.1"/>
    </source>
</evidence>
<dbReference type="Proteomes" id="UP000184612">
    <property type="component" value="Unassembled WGS sequence"/>
</dbReference>
<keyword evidence="3" id="KW-0949">S-adenosyl-L-methionine</keyword>
<dbReference type="SFLD" id="SFLDS00029">
    <property type="entry name" value="Radical_SAM"/>
    <property type="match status" value="1"/>
</dbReference>
<evidence type="ECO:0000256" key="3">
    <source>
        <dbReference type="ARBA" id="ARBA00022691"/>
    </source>
</evidence>
<evidence type="ECO:0000256" key="4">
    <source>
        <dbReference type="ARBA" id="ARBA00022723"/>
    </source>
</evidence>
<dbReference type="InterPro" id="IPR007197">
    <property type="entry name" value="rSAM"/>
</dbReference>
<dbReference type="SFLD" id="SFLDG01094">
    <property type="entry name" value="Uncharacterised_Radical_SAM_Su"/>
    <property type="match status" value="1"/>
</dbReference>
<dbReference type="NCBIfam" id="TIGR02495">
    <property type="entry name" value="NrdG2"/>
    <property type="match status" value="1"/>
</dbReference>
<keyword evidence="8" id="KW-0456">Lyase</keyword>
<dbReference type="GO" id="GO:0051539">
    <property type="term" value="F:4 iron, 4 sulfur cluster binding"/>
    <property type="evidence" value="ECO:0007669"/>
    <property type="project" value="UniProtKB-KW"/>
</dbReference>
<gene>
    <name evidence="8" type="ORF">SAMN02745217_03931</name>
</gene>
<dbReference type="InterPro" id="IPR012840">
    <property type="entry name" value="NrdG2"/>
</dbReference>
<keyword evidence="8" id="KW-0670">Pyruvate</keyword>
<evidence type="ECO:0000256" key="2">
    <source>
        <dbReference type="ARBA" id="ARBA00022485"/>
    </source>
</evidence>
<evidence type="ECO:0000256" key="1">
    <source>
        <dbReference type="ARBA" id="ARBA00001966"/>
    </source>
</evidence>
<dbReference type="GO" id="GO:0016829">
    <property type="term" value="F:lyase activity"/>
    <property type="evidence" value="ECO:0007669"/>
    <property type="project" value="UniProtKB-KW"/>
</dbReference>
<dbReference type="RefSeq" id="WP_073590561.1">
    <property type="nucleotide sequence ID" value="NZ_FRFD01000012.1"/>
</dbReference>
<dbReference type="CDD" id="cd01335">
    <property type="entry name" value="Radical_SAM"/>
    <property type="match status" value="1"/>
</dbReference>
<evidence type="ECO:0000256" key="6">
    <source>
        <dbReference type="ARBA" id="ARBA00023014"/>
    </source>
</evidence>
<accession>A0A1M7YK86</accession>
<keyword evidence="5" id="KW-0408">Iron</keyword>
<reference evidence="8 9" key="1">
    <citation type="submission" date="2016-12" db="EMBL/GenBank/DDBJ databases">
        <authorList>
            <person name="Song W.-J."/>
            <person name="Kurnit D.M."/>
        </authorList>
    </citation>
    <scope>NUCLEOTIDE SEQUENCE [LARGE SCALE GENOMIC DNA]</scope>
    <source>
        <strain evidence="8 9">DSM 12503</strain>
    </source>
</reference>
<dbReference type="EMBL" id="FRFD01000012">
    <property type="protein sequence ID" value="SHO53045.1"/>
    <property type="molecule type" value="Genomic_DNA"/>
</dbReference>
<dbReference type="PROSITE" id="PS51257">
    <property type="entry name" value="PROKAR_LIPOPROTEIN"/>
    <property type="match status" value="1"/>
</dbReference>
<organism evidence="8 9">
    <name type="scientific">Anaerocolumna xylanovorans DSM 12503</name>
    <dbReference type="NCBI Taxonomy" id="1121345"/>
    <lineage>
        <taxon>Bacteria</taxon>
        <taxon>Bacillati</taxon>
        <taxon>Bacillota</taxon>
        <taxon>Clostridia</taxon>
        <taxon>Lachnospirales</taxon>
        <taxon>Lachnospiraceae</taxon>
        <taxon>Anaerocolumna</taxon>
    </lineage>
</organism>
<keyword evidence="6" id="KW-0411">Iron-sulfur</keyword>
<dbReference type="OrthoDB" id="9782387at2"/>
<evidence type="ECO:0000256" key="5">
    <source>
        <dbReference type="ARBA" id="ARBA00023004"/>
    </source>
</evidence>
<evidence type="ECO:0000259" key="7">
    <source>
        <dbReference type="PROSITE" id="PS51918"/>
    </source>
</evidence>
<dbReference type="SUPFAM" id="SSF102114">
    <property type="entry name" value="Radical SAM enzymes"/>
    <property type="match status" value="1"/>
</dbReference>
<name>A0A1M7YK86_9FIRM</name>
<dbReference type="InterPro" id="IPR058240">
    <property type="entry name" value="rSAM_sf"/>
</dbReference>
<dbReference type="STRING" id="1121345.SAMN02745217_03931"/>
<keyword evidence="9" id="KW-1185">Reference proteome</keyword>
<proteinExistence type="predicted"/>
<dbReference type="AlphaFoldDB" id="A0A1M7YK86"/>
<dbReference type="PANTHER" id="PTHR30352:SF13">
    <property type="entry name" value="GLYCYL-RADICAL ENZYME ACTIVATING ENZYME YJJW-RELATED"/>
    <property type="match status" value="1"/>
</dbReference>
<sequence>MRIHGFQKTTLLDYPGHLAATIFLGGCNFLCPFCHNASLVLSPDSLPAIPEEEVLSTLKKRKGILEGVCITGGEPTLEADLADFIKKIKDLGFLVKLDTNGSNPILLEKLLSQKLLDYVAMDIKSSPLKYPAAIGKSNFPLKNISESIKLLLMDKVDYEFRTTIIKELHSPSDLILIGEWIKGAKAYYLQSYKESEDVISPGFHSYSKEELLNMLPMLLPYALKVELRGVD</sequence>
<dbReference type="InterPro" id="IPR013785">
    <property type="entry name" value="Aldolase_TIM"/>
</dbReference>
<dbReference type="Pfam" id="PF04055">
    <property type="entry name" value="Radical_SAM"/>
    <property type="match status" value="1"/>
</dbReference>
<dbReference type="PROSITE" id="PS51918">
    <property type="entry name" value="RADICAL_SAM"/>
    <property type="match status" value="1"/>
</dbReference>
<dbReference type="Gene3D" id="3.20.20.70">
    <property type="entry name" value="Aldolase class I"/>
    <property type="match status" value="1"/>
</dbReference>
<keyword evidence="4" id="KW-0479">Metal-binding</keyword>
<dbReference type="PANTHER" id="PTHR30352">
    <property type="entry name" value="PYRUVATE FORMATE-LYASE-ACTIVATING ENZYME"/>
    <property type="match status" value="1"/>
</dbReference>
<protein>
    <submittedName>
        <fullName evidence="8">Pyruvate formate lyase activating enzyme</fullName>
    </submittedName>
</protein>
<comment type="cofactor">
    <cofactor evidence="1">
        <name>[4Fe-4S] cluster</name>
        <dbReference type="ChEBI" id="CHEBI:49883"/>
    </cofactor>
</comment>
<evidence type="ECO:0000313" key="9">
    <source>
        <dbReference type="Proteomes" id="UP000184612"/>
    </source>
</evidence>
<keyword evidence="2" id="KW-0004">4Fe-4S</keyword>
<feature type="domain" description="Radical SAM core" evidence="7">
    <location>
        <begin position="12"/>
        <end position="231"/>
    </location>
</feature>
<dbReference type="InterPro" id="IPR034457">
    <property type="entry name" value="Organic_radical-activating"/>
</dbReference>
<dbReference type="GO" id="GO:0046872">
    <property type="term" value="F:metal ion binding"/>
    <property type="evidence" value="ECO:0007669"/>
    <property type="project" value="UniProtKB-KW"/>
</dbReference>